<dbReference type="EMBL" id="FZPD01000001">
    <property type="protein sequence ID" value="SNS49656.1"/>
    <property type="molecule type" value="Genomic_DNA"/>
</dbReference>
<reference evidence="8 9" key="1">
    <citation type="submission" date="2017-06" db="EMBL/GenBank/DDBJ databases">
        <authorList>
            <person name="Kim H.J."/>
            <person name="Triplett B.A."/>
        </authorList>
    </citation>
    <scope>NUCLEOTIDE SEQUENCE [LARGE SCALE GENOMIC DNA]</scope>
    <source>
        <strain evidence="8 9">DSM 19307</strain>
    </source>
</reference>
<organism evidence="8 9">
    <name type="scientific">Ekhidna lutea</name>
    <dbReference type="NCBI Taxonomy" id="447679"/>
    <lineage>
        <taxon>Bacteria</taxon>
        <taxon>Pseudomonadati</taxon>
        <taxon>Bacteroidota</taxon>
        <taxon>Cytophagia</taxon>
        <taxon>Cytophagales</taxon>
        <taxon>Reichenbachiellaceae</taxon>
        <taxon>Ekhidna</taxon>
    </lineage>
</organism>
<dbReference type="Pfam" id="PF04321">
    <property type="entry name" value="RmlD_sub_bind"/>
    <property type="match status" value="1"/>
</dbReference>
<comment type="similarity">
    <text evidence="2 6">Belongs to the dTDP-4-dehydrorhamnose reductase family.</text>
</comment>
<dbReference type="Gene3D" id="3.40.50.720">
    <property type="entry name" value="NAD(P)-binding Rossmann-like Domain"/>
    <property type="match status" value="1"/>
</dbReference>
<evidence type="ECO:0000313" key="9">
    <source>
        <dbReference type="Proteomes" id="UP000198393"/>
    </source>
</evidence>
<name>A0A239EYA2_EKHLU</name>
<protein>
    <recommendedName>
        <fullName evidence="4 6">dTDP-4-dehydrorhamnose reductase</fullName>
        <ecNumber evidence="3 6">1.1.1.133</ecNumber>
    </recommendedName>
</protein>
<dbReference type="AlphaFoldDB" id="A0A239EYA2"/>
<dbReference type="CDD" id="cd05254">
    <property type="entry name" value="dTDP_HR_like_SDR_e"/>
    <property type="match status" value="1"/>
</dbReference>
<comment type="function">
    <text evidence="6">Catalyzes the reduction of dTDP-6-deoxy-L-lyxo-4-hexulose to yield dTDP-L-rhamnose.</text>
</comment>
<keyword evidence="6" id="KW-0560">Oxidoreductase</keyword>
<dbReference type="SUPFAM" id="SSF51735">
    <property type="entry name" value="NAD(P)-binding Rossmann-fold domains"/>
    <property type="match status" value="1"/>
</dbReference>
<dbReference type="EC" id="1.1.1.133" evidence="3 6"/>
<dbReference type="GO" id="GO:0019305">
    <property type="term" value="P:dTDP-rhamnose biosynthetic process"/>
    <property type="evidence" value="ECO:0007669"/>
    <property type="project" value="UniProtKB-UniPathway"/>
</dbReference>
<evidence type="ECO:0000256" key="4">
    <source>
        <dbReference type="ARBA" id="ARBA00017099"/>
    </source>
</evidence>
<evidence type="ECO:0000256" key="3">
    <source>
        <dbReference type="ARBA" id="ARBA00012929"/>
    </source>
</evidence>
<feature type="domain" description="RmlD-like substrate binding" evidence="7">
    <location>
        <begin position="3"/>
        <end position="291"/>
    </location>
</feature>
<evidence type="ECO:0000313" key="8">
    <source>
        <dbReference type="EMBL" id="SNS49656.1"/>
    </source>
</evidence>
<sequence>MTKVLITGANGLLGQKLVQLYEEDQDVEVIATGRGENRNLAGTYSYEQMDITSQEEVMQVIKKHTPDVVINTAAMTHVDQCELNPDDCWKLNVDAVNHLIEACEKTDSFLIHLSTDFIFDGEDGPYIEEDLPNPLSKYAESKLESEKLLKASGIRHAIARTMLVYGIVHDMSRSNIILWVKESLEQKKLIKVVNDQWRTPTLAEDLAKGCALIAKNKAEGVFHISGKDLLTPYDMAVATAEFFNLDKSLIEKVDASIFTQPAKRPPKTGFILDKARKELGYEPVTFTEGLAILKSQLAHA</sequence>
<proteinExistence type="inferred from homology"/>
<dbReference type="GO" id="GO:0008831">
    <property type="term" value="F:dTDP-4-dehydrorhamnose reductase activity"/>
    <property type="evidence" value="ECO:0007669"/>
    <property type="project" value="UniProtKB-EC"/>
</dbReference>
<dbReference type="InterPro" id="IPR036291">
    <property type="entry name" value="NAD(P)-bd_dom_sf"/>
</dbReference>
<dbReference type="OrthoDB" id="9803892at2"/>
<evidence type="ECO:0000256" key="2">
    <source>
        <dbReference type="ARBA" id="ARBA00010944"/>
    </source>
</evidence>
<evidence type="ECO:0000256" key="5">
    <source>
        <dbReference type="ARBA" id="ARBA00048200"/>
    </source>
</evidence>
<dbReference type="InterPro" id="IPR005913">
    <property type="entry name" value="dTDP_dehydrorham_reduct"/>
</dbReference>
<evidence type="ECO:0000256" key="6">
    <source>
        <dbReference type="RuleBase" id="RU364082"/>
    </source>
</evidence>
<accession>A0A239EYA2</accession>
<dbReference type="Proteomes" id="UP000198393">
    <property type="component" value="Unassembled WGS sequence"/>
</dbReference>
<evidence type="ECO:0000256" key="1">
    <source>
        <dbReference type="ARBA" id="ARBA00004781"/>
    </source>
</evidence>
<gene>
    <name evidence="8" type="ORF">SAMN05421640_0394</name>
</gene>
<keyword evidence="9" id="KW-1185">Reference proteome</keyword>
<dbReference type="RefSeq" id="WP_089355166.1">
    <property type="nucleotide sequence ID" value="NZ_FZPD01000001.1"/>
</dbReference>
<dbReference type="InterPro" id="IPR029903">
    <property type="entry name" value="RmlD-like-bd"/>
</dbReference>
<comment type="pathway">
    <text evidence="1 6">Carbohydrate biosynthesis; dTDP-L-rhamnose biosynthesis.</text>
</comment>
<keyword evidence="6" id="KW-0521">NADP</keyword>
<evidence type="ECO:0000259" key="7">
    <source>
        <dbReference type="Pfam" id="PF04321"/>
    </source>
</evidence>
<dbReference type="PANTHER" id="PTHR10491:SF4">
    <property type="entry name" value="METHIONINE ADENOSYLTRANSFERASE 2 SUBUNIT BETA"/>
    <property type="match status" value="1"/>
</dbReference>
<dbReference type="PANTHER" id="PTHR10491">
    <property type="entry name" value="DTDP-4-DEHYDRORHAMNOSE REDUCTASE"/>
    <property type="match status" value="1"/>
</dbReference>
<dbReference type="UniPathway" id="UPA00124"/>
<comment type="catalytic activity">
    <reaction evidence="5">
        <text>dTDP-beta-L-rhamnose + NADP(+) = dTDP-4-dehydro-beta-L-rhamnose + NADPH + H(+)</text>
        <dbReference type="Rhea" id="RHEA:21796"/>
        <dbReference type="ChEBI" id="CHEBI:15378"/>
        <dbReference type="ChEBI" id="CHEBI:57510"/>
        <dbReference type="ChEBI" id="CHEBI:57783"/>
        <dbReference type="ChEBI" id="CHEBI:58349"/>
        <dbReference type="ChEBI" id="CHEBI:62830"/>
        <dbReference type="EC" id="1.1.1.133"/>
    </reaction>
</comment>